<reference evidence="1" key="1">
    <citation type="submission" date="2019-12" db="EMBL/GenBank/DDBJ databases">
        <authorList>
            <person name="Scholes J."/>
        </authorList>
    </citation>
    <scope>NUCLEOTIDE SEQUENCE</scope>
</reference>
<dbReference type="AlphaFoldDB" id="A0A9N7MMB5"/>
<dbReference type="Proteomes" id="UP001153555">
    <property type="component" value="Unassembled WGS sequence"/>
</dbReference>
<proteinExistence type="predicted"/>
<evidence type="ECO:0000313" key="1">
    <source>
        <dbReference type="EMBL" id="CAA0810872.1"/>
    </source>
</evidence>
<feature type="non-terminal residue" evidence="1">
    <location>
        <position position="97"/>
    </location>
</feature>
<evidence type="ECO:0000313" key="2">
    <source>
        <dbReference type="Proteomes" id="UP001153555"/>
    </source>
</evidence>
<comment type="caution">
    <text evidence="1">The sequence shown here is derived from an EMBL/GenBank/DDBJ whole genome shotgun (WGS) entry which is preliminary data.</text>
</comment>
<dbReference type="EMBL" id="CACSLK010007274">
    <property type="protein sequence ID" value="CAA0810872.1"/>
    <property type="molecule type" value="Genomic_DNA"/>
</dbReference>
<feature type="non-terminal residue" evidence="1">
    <location>
        <position position="1"/>
    </location>
</feature>
<accession>A0A9N7MMB5</accession>
<protein>
    <submittedName>
        <fullName evidence="1">Uncharacterized protein</fullName>
    </submittedName>
</protein>
<organism evidence="1 2">
    <name type="scientific">Striga hermonthica</name>
    <name type="common">Purple witchweed</name>
    <name type="synonym">Buchnera hermonthica</name>
    <dbReference type="NCBI Taxonomy" id="68872"/>
    <lineage>
        <taxon>Eukaryota</taxon>
        <taxon>Viridiplantae</taxon>
        <taxon>Streptophyta</taxon>
        <taxon>Embryophyta</taxon>
        <taxon>Tracheophyta</taxon>
        <taxon>Spermatophyta</taxon>
        <taxon>Magnoliopsida</taxon>
        <taxon>eudicotyledons</taxon>
        <taxon>Gunneridae</taxon>
        <taxon>Pentapetalae</taxon>
        <taxon>asterids</taxon>
        <taxon>lamiids</taxon>
        <taxon>Lamiales</taxon>
        <taxon>Orobanchaceae</taxon>
        <taxon>Buchnereae</taxon>
        <taxon>Striga</taxon>
    </lineage>
</organism>
<sequence>PRRTRRLARGLHTRTLSRALPLCRVPPARAHPRPALLRPLGLGHPRLPRTRALSRAYRRRCPHPVRPRHSRECRARLSCPCRSRCRPVPRTSPPVPH</sequence>
<name>A0A9N7MMB5_STRHE</name>
<keyword evidence="2" id="KW-1185">Reference proteome</keyword>
<gene>
    <name evidence="1" type="ORF">SHERM_12317</name>
</gene>